<evidence type="ECO:0000313" key="6">
    <source>
        <dbReference type="Proteomes" id="UP000832011"/>
    </source>
</evidence>
<evidence type="ECO:0000259" key="4">
    <source>
        <dbReference type="Pfam" id="PF05567"/>
    </source>
</evidence>
<gene>
    <name evidence="5" type="ORF">LVJ82_16105</name>
</gene>
<evidence type="ECO:0000256" key="2">
    <source>
        <dbReference type="ARBA" id="ARBA00022837"/>
    </source>
</evidence>
<keyword evidence="1" id="KW-0479">Metal-binding</keyword>
<keyword evidence="6" id="KW-1185">Reference proteome</keyword>
<dbReference type="EMBL" id="CP091511">
    <property type="protein sequence ID" value="UOO88950.1"/>
    <property type="molecule type" value="Genomic_DNA"/>
</dbReference>
<name>A0ABY4E2D3_9NEIS</name>
<keyword evidence="2" id="KW-0106">Calcium</keyword>
<evidence type="ECO:0000256" key="3">
    <source>
        <dbReference type="SAM" id="SignalP"/>
    </source>
</evidence>
<accession>A0ABY4E2D3</accession>
<dbReference type="Pfam" id="PF05567">
    <property type="entry name" value="T4P_PilY1"/>
    <property type="match status" value="1"/>
</dbReference>
<evidence type="ECO:0000256" key="1">
    <source>
        <dbReference type="ARBA" id="ARBA00022723"/>
    </source>
</evidence>
<proteinExistence type="predicted"/>
<organism evidence="5 6">
    <name type="scientific">Vitreoscilla massiliensis</name>
    <dbReference type="NCBI Taxonomy" id="1689272"/>
    <lineage>
        <taxon>Bacteria</taxon>
        <taxon>Pseudomonadati</taxon>
        <taxon>Pseudomonadota</taxon>
        <taxon>Betaproteobacteria</taxon>
        <taxon>Neisseriales</taxon>
        <taxon>Neisseriaceae</taxon>
        <taxon>Vitreoscilla</taxon>
    </lineage>
</organism>
<dbReference type="RefSeq" id="WP_058357370.1">
    <property type="nucleotide sequence ID" value="NZ_CABKVG010000010.1"/>
</dbReference>
<keyword evidence="3" id="KW-0732">Signal</keyword>
<sequence>MNKIYTLSITSLSVLMVFTATSSLANTTFTPIPFQVLNSNESKAKPNVLFVIDNSGSMWAIPESPTTGSYSYMCANRFDYIAQAALYGTTNSSICRQFCEGLTAAQLSSLPATHTCRSSQPRSRMDMVKNVITNIVSDPNIKDSMRWGISYLNYNSWSNINKYRQYSSATSPTTQFISGGPTYFRNQAVDVNVGDNTANAVLASIGTRSYNLNYTPTATSLASWQDFNFNNVGVAPGDGTPYTERFKNIVLANYINGNAIQYRCQKNYVIALSDGEPNGSMNASNLPATFRNTANVNGTNVTYNQWASNFSGPYGLGYLSSQFASTDLKTSGVDNEGGSWNDPKFNEGKQSITTFTVNFGLQNSGSNDIEAYLRNGAQGDGAEYFQANNEAELKNAFNKIFTGIDSSKGLSTTTPAVSSSATSLTYATLNTANWSSQIRLAVLDSNGNPKTDASGNTVYQSVSVPALQPGNNGRRLLLTTKEGRTYFDNESGLSGLIPNIDQLNAVLNIVPIASQKANAWKKTYMPWLIRSSSQTDAAINTLGSATYGLSYRDRLEDAQDASERFMGDILGGSIVNMGPKVAAIGNREKFMVAAANDGMFHFFKAKSQANGADASAASFIPYELKLNYLPGAFEADSNDGVSDTLLKKIRLTMNPSYGKDNDHPHQYLINGGMQYAITDKGRKNGQQIFAVGSLGQGSRGAYAFNVGGQKRSSGDDIALEHDNQNKWMEEVPLWETNNSTVGNAKNGSSDLGYLVGEGPAIARLAKVYNVVDAVTGKQEISIANNVIYASLVPDGMESSAIPRNNYKPSLYVYDVLGQDVARGIDLSSNDMGFNAANIGKLQQVISYTGGSWDNGASRKGLSSPLAVDSNLDGITDMAYAGDMDGNLYRFDFRGTPNQWNAQLLYRGSASQPIIAKPVVYRISNNRLVVMVGTGTDVFNADLDNKTTQSFIAVYDDINDNQRTITNAKTKANLLEQKFETTKNVNGDTLRYSSSHAFDDAQHAGWYINLHAGGALTGERVINQAVIRGFNVYFTSRIYNKSAADTKAVCQSTSASGNSFVNGFNAVSGKAPANDKGNSFFATQIGSDNLYSSFSMSGIASGLAVSNITGLNTSIHGNITNGEFDAIGGGGNKLICDGEQGCGTIKLSQNNICIDGKEWMYVVSSGNQIKKVETGNSCIKLDSRAYKRLSWREIF</sequence>
<reference evidence="5 6" key="1">
    <citation type="journal article" date="2022" name="Res Sq">
        <title>Evolution of multicellular longitudinally dividing oral cavity symbionts (Neisseriaceae).</title>
        <authorList>
            <person name="Nyongesa S."/>
            <person name="Weber P."/>
            <person name="Bernet E."/>
            <person name="Pullido F."/>
            <person name="Nieckarz M."/>
            <person name="Delaby M."/>
            <person name="Nieves C."/>
            <person name="Viehboeck T."/>
            <person name="Krause N."/>
            <person name="Rivera-Millot A."/>
            <person name="Nakamura A."/>
            <person name="Vischer N."/>
            <person name="VanNieuwenhze M."/>
            <person name="Brun Y."/>
            <person name="Cava F."/>
            <person name="Bulgheresi S."/>
            <person name="Veyrier F."/>
        </authorList>
    </citation>
    <scope>NUCLEOTIDE SEQUENCE [LARGE SCALE GENOMIC DNA]</scope>
    <source>
        <strain evidence="5 6">SN4</strain>
    </source>
</reference>
<feature type="signal peptide" evidence="3">
    <location>
        <begin position="1"/>
        <end position="25"/>
    </location>
</feature>
<evidence type="ECO:0000313" key="5">
    <source>
        <dbReference type="EMBL" id="UOO88950.1"/>
    </source>
</evidence>
<protein>
    <submittedName>
        <fullName evidence="5">Pilus assembly protein</fullName>
    </submittedName>
</protein>
<dbReference type="Gene3D" id="3.40.50.410">
    <property type="entry name" value="von Willebrand factor, type A domain"/>
    <property type="match status" value="1"/>
</dbReference>
<feature type="domain" description="PilY1 beta-propeller" evidence="4">
    <location>
        <begin position="587"/>
        <end position="980"/>
    </location>
</feature>
<dbReference type="Proteomes" id="UP000832011">
    <property type="component" value="Chromosome"/>
</dbReference>
<feature type="chain" id="PRO_5045385717" evidence="3">
    <location>
        <begin position="26"/>
        <end position="1194"/>
    </location>
</feature>
<dbReference type="InterPro" id="IPR008707">
    <property type="entry name" value="B-propeller_PilY1"/>
</dbReference>
<dbReference type="InterPro" id="IPR036465">
    <property type="entry name" value="vWFA_dom_sf"/>
</dbReference>